<protein>
    <submittedName>
        <fullName evidence="1">Uncharacterized protein</fullName>
    </submittedName>
</protein>
<evidence type="ECO:0000313" key="1">
    <source>
        <dbReference type="EMBL" id="KXU80758.1"/>
    </source>
</evidence>
<dbReference type="EMBL" id="JMGO02000003">
    <property type="protein sequence ID" value="KXU80758.1"/>
    <property type="molecule type" value="Genomic_DNA"/>
</dbReference>
<gene>
    <name evidence="1" type="ORF">LCR_11775</name>
</gene>
<organism evidence="1 2">
    <name type="scientific">Aeromonas enteropelogenes</name>
    <name type="common">Aeromonas trota</name>
    <dbReference type="NCBI Taxonomy" id="29489"/>
    <lineage>
        <taxon>Bacteria</taxon>
        <taxon>Pseudomonadati</taxon>
        <taxon>Pseudomonadota</taxon>
        <taxon>Gammaproteobacteria</taxon>
        <taxon>Aeromonadales</taxon>
        <taxon>Aeromonadaceae</taxon>
        <taxon>Aeromonas</taxon>
    </lineage>
</organism>
<comment type="caution">
    <text evidence="1">The sequence shown here is derived from an EMBL/GenBank/DDBJ whole genome shotgun (WGS) entry which is preliminary data.</text>
</comment>
<reference evidence="1 2" key="1">
    <citation type="submission" date="2016-02" db="EMBL/GenBank/DDBJ databases">
        <title>Draft genome sequence of Aeromonas trota strain 1999lcr isolated from cerebrospinal fluid (CSF).</title>
        <authorList>
            <person name="Dallagassa C.B."/>
            <person name="Prediger K.C."/>
            <person name="Weiss V.A."/>
            <person name="Assis F.E."/>
            <person name="Baura V."/>
            <person name="Cruz L.M."/>
            <person name="Souza E.M."/>
            <person name="Pedrosa F.O."/>
            <person name="Fadel-Picheth C.M."/>
        </authorList>
    </citation>
    <scope>NUCLEOTIDE SEQUENCE [LARGE SCALE GENOMIC DNA]</scope>
    <source>
        <strain evidence="1 2">1999lcr</strain>
    </source>
</reference>
<evidence type="ECO:0000313" key="2">
    <source>
        <dbReference type="Proteomes" id="UP000078435"/>
    </source>
</evidence>
<accession>A0A175VKF3</accession>
<sequence length="107" mass="11400">MPLLSLVKGALQMHNARPLKVPVQPSGIGTFFTVNKPINEAGSPPEKIARLAAISRHQVLVRNNMGHVNAFLPALAGARHPGALDPRATLPVSLMDRATAALREEQA</sequence>
<dbReference type="Proteomes" id="UP000078435">
    <property type="component" value="Unassembled WGS sequence"/>
</dbReference>
<name>A0A175VKF3_AEREN</name>
<dbReference type="AlphaFoldDB" id="A0A175VKF3"/>
<proteinExistence type="predicted"/>